<dbReference type="Pfam" id="PF09335">
    <property type="entry name" value="VTT_dom"/>
    <property type="match status" value="1"/>
</dbReference>
<keyword evidence="2" id="KW-0812">Transmembrane</keyword>
<sequence>MFGVDPVDLLQSYGYLALLIGTFLEGETIVIIAGFLAQQELLSPPLIALCAFCGSVTSDQFMFILGRWKGMAIIQRFEKLEKKVAKAARLLARYETPLILGFRFIYGVRNVTPILMGVSGVSHLKFLVLNVIGAAVWAVSFTAAGYFFGQAVTVFLEAVPHAGRYVLGGLAAVIFVVWLVHKRRKKKRERATELVSPDPLERTIATIRRENPPKEGPPADRGDGEQPPLS</sequence>
<feature type="transmembrane region" description="Helical" evidence="2">
    <location>
        <begin position="161"/>
        <end position="180"/>
    </location>
</feature>
<reference evidence="4" key="1">
    <citation type="submission" date="2016-04" db="EMBL/GenBank/DDBJ databases">
        <authorList>
            <person name="Evans L.H."/>
            <person name="Alamgir A."/>
            <person name="Owens N."/>
            <person name="Weber N.D."/>
            <person name="Virtaneva K."/>
            <person name="Barbian K."/>
            <person name="Babar A."/>
            <person name="Rosenke K."/>
        </authorList>
    </citation>
    <scope>NUCLEOTIDE SEQUENCE</scope>
    <source>
        <strain evidence="4">86</strain>
    </source>
</reference>
<feature type="compositionally biased region" description="Basic and acidic residues" evidence="1">
    <location>
        <begin position="207"/>
        <end position="224"/>
    </location>
</feature>
<feature type="transmembrane region" description="Helical" evidence="2">
    <location>
        <begin position="42"/>
        <end position="66"/>
    </location>
</feature>
<name>A0A212JJJ9_9DELT</name>
<evidence type="ECO:0000313" key="4">
    <source>
        <dbReference type="EMBL" id="SBV99602.1"/>
    </source>
</evidence>
<feature type="domain" description="VTT" evidence="3">
    <location>
        <begin position="26"/>
        <end position="146"/>
    </location>
</feature>
<gene>
    <name evidence="4" type="ORF">KL86DPRO_11629</name>
</gene>
<dbReference type="InterPro" id="IPR051311">
    <property type="entry name" value="DedA_domain"/>
</dbReference>
<keyword evidence="2" id="KW-0472">Membrane</keyword>
<feature type="region of interest" description="Disordered" evidence="1">
    <location>
        <begin position="190"/>
        <end position="230"/>
    </location>
</feature>
<dbReference type="PANTHER" id="PTHR42709:SF2">
    <property type="entry name" value="INNER MEMBRANE PROTEIN YOHD"/>
    <property type="match status" value="1"/>
</dbReference>
<accession>A0A212JJJ9</accession>
<feature type="transmembrane region" description="Helical" evidence="2">
    <location>
        <begin position="12"/>
        <end position="36"/>
    </location>
</feature>
<dbReference type="EMBL" id="FLUQ01000001">
    <property type="protein sequence ID" value="SBV99602.1"/>
    <property type="molecule type" value="Genomic_DNA"/>
</dbReference>
<dbReference type="GO" id="GO:0005886">
    <property type="term" value="C:plasma membrane"/>
    <property type="evidence" value="ECO:0007669"/>
    <property type="project" value="TreeGrafter"/>
</dbReference>
<dbReference type="PANTHER" id="PTHR42709">
    <property type="entry name" value="ALKALINE PHOSPHATASE LIKE PROTEIN"/>
    <property type="match status" value="1"/>
</dbReference>
<dbReference type="AlphaFoldDB" id="A0A212JJJ9"/>
<dbReference type="InterPro" id="IPR032816">
    <property type="entry name" value="VTT_dom"/>
</dbReference>
<protein>
    <submittedName>
        <fullName evidence="4">Putative membrane-associated protein</fullName>
    </submittedName>
</protein>
<evidence type="ECO:0000256" key="1">
    <source>
        <dbReference type="SAM" id="MobiDB-lite"/>
    </source>
</evidence>
<evidence type="ECO:0000256" key="2">
    <source>
        <dbReference type="SAM" id="Phobius"/>
    </source>
</evidence>
<keyword evidence="2" id="KW-1133">Transmembrane helix</keyword>
<proteinExistence type="predicted"/>
<feature type="transmembrane region" description="Helical" evidence="2">
    <location>
        <begin position="126"/>
        <end position="149"/>
    </location>
</feature>
<organism evidence="4">
    <name type="scientific">uncultured delta proteobacterium</name>
    <dbReference type="NCBI Taxonomy" id="34034"/>
    <lineage>
        <taxon>Bacteria</taxon>
        <taxon>Deltaproteobacteria</taxon>
        <taxon>environmental samples</taxon>
    </lineage>
</organism>
<evidence type="ECO:0000259" key="3">
    <source>
        <dbReference type="Pfam" id="PF09335"/>
    </source>
</evidence>